<dbReference type="Gene3D" id="3.90.180.10">
    <property type="entry name" value="Medium-chain alcohol dehydrogenases, catalytic domain"/>
    <property type="match status" value="1"/>
</dbReference>
<protein>
    <submittedName>
        <fullName evidence="4">Zinc-binding alcohol dehydrogenase family protein</fullName>
    </submittedName>
</protein>
<feature type="domain" description="Alcohol dehydrogenase-like N-terminal" evidence="3">
    <location>
        <begin position="24"/>
        <end position="132"/>
    </location>
</feature>
<accession>A0A9X2DRS6</accession>
<dbReference type="InterPro" id="IPR011032">
    <property type="entry name" value="GroES-like_sf"/>
</dbReference>
<dbReference type="PANTHER" id="PTHR43401:SF3">
    <property type="entry name" value="L-GALACTONATE-5-DEHYDROGENASE"/>
    <property type="match status" value="1"/>
</dbReference>
<feature type="domain" description="Alcohol dehydrogenase-like C-terminal" evidence="2">
    <location>
        <begin position="169"/>
        <end position="296"/>
    </location>
</feature>
<dbReference type="EMBL" id="JAMBOL010000022">
    <property type="protein sequence ID" value="MCM3715854.1"/>
    <property type="molecule type" value="Genomic_DNA"/>
</dbReference>
<organism evidence="4 5">
    <name type="scientific">Halalkalibacter oceani</name>
    <dbReference type="NCBI Taxonomy" id="1653776"/>
    <lineage>
        <taxon>Bacteria</taxon>
        <taxon>Bacillati</taxon>
        <taxon>Bacillota</taxon>
        <taxon>Bacilli</taxon>
        <taxon>Bacillales</taxon>
        <taxon>Bacillaceae</taxon>
        <taxon>Halalkalibacter</taxon>
    </lineage>
</organism>
<keyword evidence="1" id="KW-0560">Oxidoreductase</keyword>
<evidence type="ECO:0000313" key="5">
    <source>
        <dbReference type="Proteomes" id="UP001139179"/>
    </source>
</evidence>
<dbReference type="GO" id="GO:0016491">
    <property type="term" value="F:oxidoreductase activity"/>
    <property type="evidence" value="ECO:0007669"/>
    <property type="project" value="UniProtKB-KW"/>
</dbReference>
<dbReference type="PANTHER" id="PTHR43401">
    <property type="entry name" value="L-THREONINE 3-DEHYDROGENASE"/>
    <property type="match status" value="1"/>
</dbReference>
<evidence type="ECO:0000259" key="3">
    <source>
        <dbReference type="Pfam" id="PF08240"/>
    </source>
</evidence>
<dbReference type="InterPro" id="IPR036291">
    <property type="entry name" value="NAD(P)-bd_dom_sf"/>
</dbReference>
<evidence type="ECO:0000313" key="4">
    <source>
        <dbReference type="EMBL" id="MCM3715854.1"/>
    </source>
</evidence>
<dbReference type="InterPro" id="IPR050129">
    <property type="entry name" value="Zn_alcohol_dh"/>
</dbReference>
<dbReference type="Pfam" id="PF00107">
    <property type="entry name" value="ADH_zinc_N"/>
    <property type="match status" value="1"/>
</dbReference>
<evidence type="ECO:0000256" key="1">
    <source>
        <dbReference type="ARBA" id="ARBA00023002"/>
    </source>
</evidence>
<dbReference type="Pfam" id="PF08240">
    <property type="entry name" value="ADH_N"/>
    <property type="match status" value="1"/>
</dbReference>
<dbReference type="SUPFAM" id="SSF51735">
    <property type="entry name" value="NAD(P)-binding Rossmann-fold domains"/>
    <property type="match status" value="1"/>
</dbReference>
<dbReference type="InterPro" id="IPR013154">
    <property type="entry name" value="ADH-like_N"/>
</dbReference>
<dbReference type="AlphaFoldDB" id="A0A9X2DRS6"/>
<proteinExistence type="predicted"/>
<dbReference type="Gene3D" id="3.40.50.720">
    <property type="entry name" value="NAD(P)-binding Rossmann-like Domain"/>
    <property type="match status" value="1"/>
</dbReference>
<keyword evidence="5" id="KW-1185">Reference proteome</keyword>
<gene>
    <name evidence="4" type="ORF">M3202_17495</name>
</gene>
<dbReference type="InterPro" id="IPR013149">
    <property type="entry name" value="ADH-like_C"/>
</dbReference>
<dbReference type="RefSeq" id="WP_251224552.1">
    <property type="nucleotide sequence ID" value="NZ_JAMBOL010000022.1"/>
</dbReference>
<dbReference type="Proteomes" id="UP001139179">
    <property type="component" value="Unassembled WGS sequence"/>
</dbReference>
<sequence length="337" mass="37157">MKVVYCQQPNTFHEREEEKPVPKEGEALLHIKRIGICGTDIHAFYGNQPYFTYPRVLGHELSGEIVEMNGESEFQLGDGVTIVPYMECGNCVACRNGKPNCCVSLRVLGVHTDGGMKEFLSVPFSHLVKVNDISLDAAALIEPLSIGAHAVRRAEVKEHEQVLVIGAGPIGLAVMKFAVLAGAKVIAMDINRERLRFCQQWTGVDHVIQGGEDALSELQRLTNGDGAWTVIDATGNQHSMNEAIRYVSHGGKLVFVGLTKENVSFQHPEMHKREMTVSGSRNATRADFEYVISCIEKGLVDCEALLTKRIKLDEVARQFAAVTDPKTNVIKVMVEVE</sequence>
<dbReference type="CDD" id="cd08261">
    <property type="entry name" value="Zn_ADH7"/>
    <property type="match status" value="1"/>
</dbReference>
<reference evidence="4" key="1">
    <citation type="submission" date="2022-05" db="EMBL/GenBank/DDBJ databases">
        <title>Comparative Genomics of Spacecraft Associated Microbes.</title>
        <authorList>
            <person name="Tran M.T."/>
            <person name="Wright A."/>
            <person name="Seuylemezian A."/>
            <person name="Eisen J."/>
            <person name="Coil D."/>
        </authorList>
    </citation>
    <scope>NUCLEOTIDE SEQUENCE</scope>
    <source>
        <strain evidence="4">214.1.1</strain>
    </source>
</reference>
<name>A0A9X2DRS6_9BACI</name>
<evidence type="ECO:0000259" key="2">
    <source>
        <dbReference type="Pfam" id="PF00107"/>
    </source>
</evidence>
<comment type="caution">
    <text evidence="4">The sequence shown here is derived from an EMBL/GenBank/DDBJ whole genome shotgun (WGS) entry which is preliminary data.</text>
</comment>
<dbReference type="SUPFAM" id="SSF50129">
    <property type="entry name" value="GroES-like"/>
    <property type="match status" value="1"/>
</dbReference>